<dbReference type="GO" id="GO:0003700">
    <property type="term" value="F:DNA-binding transcription factor activity"/>
    <property type="evidence" value="ECO:0007669"/>
    <property type="project" value="InterPro"/>
</dbReference>
<dbReference type="EMBL" id="QFBC01000013">
    <property type="protein sequence ID" value="PWE53917.1"/>
    <property type="molecule type" value="Genomic_DNA"/>
</dbReference>
<evidence type="ECO:0000256" key="2">
    <source>
        <dbReference type="ARBA" id="ARBA00023125"/>
    </source>
</evidence>
<dbReference type="Pfam" id="PF00392">
    <property type="entry name" value="GntR"/>
    <property type="match status" value="1"/>
</dbReference>
<dbReference type="InterPro" id="IPR036390">
    <property type="entry name" value="WH_DNA-bd_sf"/>
</dbReference>
<keyword evidence="6" id="KW-1185">Reference proteome</keyword>
<evidence type="ECO:0000313" key="5">
    <source>
        <dbReference type="EMBL" id="PWE53917.1"/>
    </source>
</evidence>
<dbReference type="InterPro" id="IPR000524">
    <property type="entry name" value="Tscrpt_reg_HTH_GntR"/>
</dbReference>
<dbReference type="PANTHER" id="PTHR43537:SF39">
    <property type="entry name" value="HTH-TYPE TRANSCRIPTIONAL REGULATOR MCBR"/>
    <property type="match status" value="1"/>
</dbReference>
<dbReference type="SMART" id="SM00895">
    <property type="entry name" value="FCD"/>
    <property type="match status" value="1"/>
</dbReference>
<dbReference type="Gene3D" id="1.20.120.530">
    <property type="entry name" value="GntR ligand-binding domain-like"/>
    <property type="match status" value="1"/>
</dbReference>
<proteinExistence type="predicted"/>
<dbReference type="SMART" id="SM00345">
    <property type="entry name" value="HTH_GNTR"/>
    <property type="match status" value="1"/>
</dbReference>
<organism evidence="5 6">
    <name type="scientific">Metarhizobium album</name>
    <dbReference type="NCBI Taxonomy" id="2182425"/>
    <lineage>
        <taxon>Bacteria</taxon>
        <taxon>Pseudomonadati</taxon>
        <taxon>Pseudomonadota</taxon>
        <taxon>Alphaproteobacteria</taxon>
        <taxon>Hyphomicrobiales</taxon>
        <taxon>Rhizobiaceae</taxon>
        <taxon>Metarhizobium</taxon>
    </lineage>
</organism>
<dbReference type="GO" id="GO:0003677">
    <property type="term" value="F:DNA binding"/>
    <property type="evidence" value="ECO:0007669"/>
    <property type="project" value="UniProtKB-KW"/>
</dbReference>
<keyword evidence="1" id="KW-0805">Transcription regulation</keyword>
<comment type="caution">
    <text evidence="5">The sequence shown here is derived from an EMBL/GenBank/DDBJ whole genome shotgun (WGS) entry which is preliminary data.</text>
</comment>
<dbReference type="OrthoDB" id="9815654at2"/>
<evidence type="ECO:0000256" key="1">
    <source>
        <dbReference type="ARBA" id="ARBA00023015"/>
    </source>
</evidence>
<dbReference type="PROSITE" id="PS50949">
    <property type="entry name" value="HTH_GNTR"/>
    <property type="match status" value="1"/>
</dbReference>
<gene>
    <name evidence="5" type="ORF">DEM27_23680</name>
</gene>
<accession>A0A2U2DKT3</accession>
<dbReference type="InterPro" id="IPR036388">
    <property type="entry name" value="WH-like_DNA-bd_sf"/>
</dbReference>
<keyword evidence="2" id="KW-0238">DNA-binding</keyword>
<dbReference type="RefSeq" id="WP_109460713.1">
    <property type="nucleotide sequence ID" value="NZ_QFBC01000013.1"/>
</dbReference>
<reference evidence="5 6" key="1">
    <citation type="submission" date="2018-05" db="EMBL/GenBank/DDBJ databases">
        <title>The draft genome of strain NS-104.</title>
        <authorList>
            <person name="Hang P."/>
            <person name="Jiang J."/>
        </authorList>
    </citation>
    <scope>NUCLEOTIDE SEQUENCE [LARGE SCALE GENOMIC DNA]</scope>
    <source>
        <strain evidence="5 6">NS-104</strain>
    </source>
</reference>
<dbReference type="AlphaFoldDB" id="A0A2U2DKT3"/>
<dbReference type="Proteomes" id="UP000245252">
    <property type="component" value="Unassembled WGS sequence"/>
</dbReference>
<evidence type="ECO:0000313" key="6">
    <source>
        <dbReference type="Proteomes" id="UP000245252"/>
    </source>
</evidence>
<dbReference type="SUPFAM" id="SSF46785">
    <property type="entry name" value="Winged helix' DNA-binding domain"/>
    <property type="match status" value="1"/>
</dbReference>
<sequence>MTKERHLGLVAVESEPLHEKVYREIVRALVSGQFEPGRKLTSRKLAAELGTSDMPVRAALMRLQALRALNSLPNGTLEVPQMSAAAFSQLVEARVVVEGAAAEKAAALINGNHLRTLRRLSEALTEAAKSDDIGRYLSANYDFKFAIYRHCGNEALLFLIETLWMQVGPLLRRYGDGFRGRLANSLDIGYHEQALAALVGGDGPGVRQAIVLDIEKGAAFLLQHARFAPERS</sequence>
<dbReference type="PANTHER" id="PTHR43537">
    <property type="entry name" value="TRANSCRIPTIONAL REGULATOR, GNTR FAMILY"/>
    <property type="match status" value="1"/>
</dbReference>
<keyword evidence="3" id="KW-0804">Transcription</keyword>
<evidence type="ECO:0000256" key="3">
    <source>
        <dbReference type="ARBA" id="ARBA00023163"/>
    </source>
</evidence>
<feature type="domain" description="HTH gntR-type" evidence="4">
    <location>
        <begin position="15"/>
        <end position="82"/>
    </location>
</feature>
<dbReference type="SUPFAM" id="SSF48008">
    <property type="entry name" value="GntR ligand-binding domain-like"/>
    <property type="match status" value="1"/>
</dbReference>
<dbReference type="Pfam" id="PF07729">
    <property type="entry name" value="FCD"/>
    <property type="match status" value="1"/>
</dbReference>
<dbReference type="InterPro" id="IPR008920">
    <property type="entry name" value="TF_FadR/GntR_C"/>
</dbReference>
<evidence type="ECO:0000259" key="4">
    <source>
        <dbReference type="PROSITE" id="PS50949"/>
    </source>
</evidence>
<dbReference type="InterPro" id="IPR011711">
    <property type="entry name" value="GntR_C"/>
</dbReference>
<protein>
    <submittedName>
        <fullName evidence="5">GntR family transcriptional regulator</fullName>
    </submittedName>
</protein>
<name>A0A2U2DKT3_9HYPH</name>
<dbReference type="Gene3D" id="1.10.10.10">
    <property type="entry name" value="Winged helix-like DNA-binding domain superfamily/Winged helix DNA-binding domain"/>
    <property type="match status" value="1"/>
</dbReference>